<comment type="caution">
    <text evidence="9">The sequence shown here is derived from an EMBL/GenBank/DDBJ whole genome shotgun (WGS) entry which is preliminary data.</text>
</comment>
<keyword evidence="7" id="KW-0175">Coiled coil</keyword>
<feature type="coiled-coil region" evidence="7">
    <location>
        <begin position="257"/>
        <end position="383"/>
    </location>
</feature>
<evidence type="ECO:0000256" key="3">
    <source>
        <dbReference type="ARBA" id="ARBA00022618"/>
    </source>
</evidence>
<dbReference type="GO" id="GO:0051301">
    <property type="term" value="P:cell division"/>
    <property type="evidence" value="ECO:0007669"/>
    <property type="project" value="UniProtKB-KW"/>
</dbReference>
<dbReference type="Pfam" id="PF05557">
    <property type="entry name" value="MAD"/>
    <property type="match status" value="1"/>
</dbReference>
<keyword evidence="10" id="KW-1185">Reference proteome</keyword>
<keyword evidence="6" id="KW-0131">Cell cycle</keyword>
<dbReference type="AlphaFoldDB" id="A0AAD4N325"/>
<feature type="coiled-coil region" evidence="7">
    <location>
        <begin position="39"/>
        <end position="101"/>
    </location>
</feature>
<comment type="similarity">
    <text evidence="2">Belongs to the MAD1 family.</text>
</comment>
<proteinExistence type="inferred from homology"/>
<dbReference type="GO" id="GO:0005635">
    <property type="term" value="C:nuclear envelope"/>
    <property type="evidence" value="ECO:0007669"/>
    <property type="project" value="TreeGrafter"/>
</dbReference>
<protein>
    <submittedName>
        <fullName evidence="9">Mitotic checkpoint protein domain-containing protein</fullName>
    </submittedName>
</protein>
<dbReference type="Proteomes" id="UP001201812">
    <property type="component" value="Unassembled WGS sequence"/>
</dbReference>
<dbReference type="PANTHER" id="PTHR23168:SF0">
    <property type="entry name" value="MITOTIC SPINDLE ASSEMBLY CHECKPOINT PROTEIN MAD1"/>
    <property type="match status" value="1"/>
</dbReference>
<gene>
    <name evidence="9" type="ORF">DdX_08827</name>
</gene>
<evidence type="ECO:0000256" key="7">
    <source>
        <dbReference type="SAM" id="Coils"/>
    </source>
</evidence>
<sequence>MFGSDNINDISRVFAQKVEKRFNKDFGKKPVKPITDVKTNELNIKLIEAEEKIASLNRTVANKDKEIERLKGSAKSFADKLDQLAEQNKAVKQEAEKRKRESMNLDDNKLKERLLLDDYRTALSKYVTWYNYAEKQMALMKQFFQEHGGWTEENRYKIYFAYKEVAPISITDDQVADLCKTSVFHYQGIEDIESISEFEQSLKFQNISTQTDAGIDNLESGFIQHSEEPESRSQGSQSRSISMTAEEIRSLQQMERIQLLESKVANMESQNKVLSVRARHNAFLEEQKIDLEQQLHFLKQHNDNMIMENEKLRALTANIGGGNITQIIAKNEELSKRIVDMESEKANVPSTAEESKKIAQFFKNKYQKELDELKNKLAQYEPLHPSDTTRVVRFQGYNLLDEAHEEHLVNQAALAAVDTSNTSAKRRKLDATSSGEDYSGASGSNVEEDSEQIKDLRRQLKRVTREYEQAAELQKNLALQYRQLVTLLTGYQIKMREEGFCEVGNVMDQGGMFCFQKKEDNSIDLLDNDCAQKWKPVVENYLAKYNSIPAFLAAVTLNLVENDVSFGSTFFNITRA</sequence>
<evidence type="ECO:0000256" key="5">
    <source>
        <dbReference type="ARBA" id="ARBA00023242"/>
    </source>
</evidence>
<evidence type="ECO:0000313" key="10">
    <source>
        <dbReference type="Proteomes" id="UP001201812"/>
    </source>
</evidence>
<feature type="compositionally biased region" description="Polar residues" evidence="8">
    <location>
        <begin position="431"/>
        <end position="445"/>
    </location>
</feature>
<reference evidence="9" key="1">
    <citation type="submission" date="2022-01" db="EMBL/GenBank/DDBJ databases">
        <title>Genome Sequence Resource for Two Populations of Ditylenchus destructor, the Migratory Endoparasitic Phytonematode.</title>
        <authorList>
            <person name="Zhang H."/>
            <person name="Lin R."/>
            <person name="Xie B."/>
        </authorList>
    </citation>
    <scope>NUCLEOTIDE SEQUENCE</scope>
    <source>
        <strain evidence="9">BazhouSP</strain>
    </source>
</reference>
<dbReference type="PANTHER" id="PTHR23168">
    <property type="entry name" value="MITOTIC SPINDLE ASSEMBLY CHECKPOINT PROTEIN MAD1 MITOTIC ARREST DEFICIENT-LIKE PROTEIN 1"/>
    <property type="match status" value="1"/>
</dbReference>
<dbReference type="InterPro" id="IPR008672">
    <property type="entry name" value="Mad1"/>
</dbReference>
<evidence type="ECO:0000313" key="9">
    <source>
        <dbReference type="EMBL" id="KAI1713943.1"/>
    </source>
</evidence>
<keyword evidence="4" id="KW-0498">Mitosis</keyword>
<name>A0AAD4N325_9BILA</name>
<dbReference type="Gene3D" id="3.30.457.60">
    <property type="match status" value="1"/>
</dbReference>
<evidence type="ECO:0000256" key="8">
    <source>
        <dbReference type="SAM" id="MobiDB-lite"/>
    </source>
</evidence>
<evidence type="ECO:0000256" key="1">
    <source>
        <dbReference type="ARBA" id="ARBA00004123"/>
    </source>
</evidence>
<evidence type="ECO:0000256" key="4">
    <source>
        <dbReference type="ARBA" id="ARBA00022776"/>
    </source>
</evidence>
<feature type="region of interest" description="Disordered" evidence="8">
    <location>
        <begin position="420"/>
        <end position="453"/>
    </location>
</feature>
<organism evidence="9 10">
    <name type="scientific">Ditylenchus destructor</name>
    <dbReference type="NCBI Taxonomy" id="166010"/>
    <lineage>
        <taxon>Eukaryota</taxon>
        <taxon>Metazoa</taxon>
        <taxon>Ecdysozoa</taxon>
        <taxon>Nematoda</taxon>
        <taxon>Chromadorea</taxon>
        <taxon>Rhabditida</taxon>
        <taxon>Tylenchina</taxon>
        <taxon>Tylenchomorpha</taxon>
        <taxon>Sphaerularioidea</taxon>
        <taxon>Anguinidae</taxon>
        <taxon>Anguininae</taxon>
        <taxon>Ditylenchus</taxon>
    </lineage>
</organism>
<dbReference type="GO" id="GO:0007094">
    <property type="term" value="P:mitotic spindle assembly checkpoint signaling"/>
    <property type="evidence" value="ECO:0007669"/>
    <property type="project" value="InterPro"/>
</dbReference>
<dbReference type="GO" id="GO:0072686">
    <property type="term" value="C:mitotic spindle"/>
    <property type="evidence" value="ECO:0007669"/>
    <property type="project" value="TreeGrafter"/>
</dbReference>
<keyword evidence="3" id="KW-0132">Cell division</keyword>
<dbReference type="EMBL" id="JAKKPZ010000014">
    <property type="protein sequence ID" value="KAI1713943.1"/>
    <property type="molecule type" value="Genomic_DNA"/>
</dbReference>
<evidence type="ECO:0000256" key="6">
    <source>
        <dbReference type="ARBA" id="ARBA00023306"/>
    </source>
</evidence>
<dbReference type="GO" id="GO:0051315">
    <property type="term" value="P:attachment of mitotic spindle microtubules to kinetochore"/>
    <property type="evidence" value="ECO:0007669"/>
    <property type="project" value="TreeGrafter"/>
</dbReference>
<accession>A0AAD4N325</accession>
<keyword evidence="5" id="KW-0539">Nucleus</keyword>
<evidence type="ECO:0000256" key="2">
    <source>
        <dbReference type="ARBA" id="ARBA00008029"/>
    </source>
</evidence>
<dbReference type="GO" id="GO:0000776">
    <property type="term" value="C:kinetochore"/>
    <property type="evidence" value="ECO:0007669"/>
    <property type="project" value="TreeGrafter"/>
</dbReference>
<comment type="subcellular location">
    <subcellularLocation>
        <location evidence="1">Nucleus</location>
    </subcellularLocation>
</comment>